<dbReference type="OrthoDB" id="9799219at2"/>
<protein>
    <submittedName>
        <fullName evidence="7">Multisubunit sodium/proton antiporter, MrpC subunit (TC 2.A.63.1)</fullName>
    </submittedName>
</protein>
<dbReference type="InterPro" id="IPR039428">
    <property type="entry name" value="NUOK/Mnh_C1-like"/>
</dbReference>
<accession>F4A1E3</accession>
<gene>
    <name evidence="7" type="ordered locus">Mahau_1886</name>
</gene>
<feature type="transmembrane region" description="Helical" evidence="6">
    <location>
        <begin position="71"/>
        <end position="97"/>
    </location>
</feature>
<feature type="transmembrane region" description="Helical" evidence="6">
    <location>
        <begin position="6"/>
        <end position="23"/>
    </location>
</feature>
<reference evidence="8" key="1">
    <citation type="submission" date="2010-11" db="EMBL/GenBank/DDBJ databases">
        <title>The complete genome of Mahella australiensis DSM 15567.</title>
        <authorList>
            <consortium name="US DOE Joint Genome Institute (JGI-PGF)"/>
            <person name="Lucas S."/>
            <person name="Copeland A."/>
            <person name="Lapidus A."/>
            <person name="Bruce D."/>
            <person name="Goodwin L."/>
            <person name="Pitluck S."/>
            <person name="Kyrpides N."/>
            <person name="Mavromatis K."/>
            <person name="Pagani I."/>
            <person name="Ivanova N."/>
            <person name="Teshima H."/>
            <person name="Brettin T."/>
            <person name="Detter J.C."/>
            <person name="Han C."/>
            <person name="Tapia R."/>
            <person name="Land M."/>
            <person name="Hauser L."/>
            <person name="Markowitz V."/>
            <person name="Cheng J.-F."/>
            <person name="Hugenholtz P."/>
            <person name="Woyke T."/>
            <person name="Wu D."/>
            <person name="Spring S."/>
            <person name="Pukall R."/>
            <person name="Steenblock K."/>
            <person name="Schneider S."/>
            <person name="Klenk H.-P."/>
            <person name="Eisen J.A."/>
        </authorList>
    </citation>
    <scope>NUCLEOTIDE SEQUENCE [LARGE SCALE GENOMIC DNA]</scope>
    <source>
        <strain evidence="8">DSM 15567 / CIP 107919 / 50-1 BON</strain>
    </source>
</reference>
<evidence type="ECO:0000256" key="3">
    <source>
        <dbReference type="ARBA" id="ARBA00022692"/>
    </source>
</evidence>
<evidence type="ECO:0000313" key="7">
    <source>
        <dbReference type="EMBL" id="AEE97062.1"/>
    </source>
</evidence>
<evidence type="ECO:0000256" key="1">
    <source>
        <dbReference type="ARBA" id="ARBA00004141"/>
    </source>
</evidence>
<evidence type="ECO:0000256" key="2">
    <source>
        <dbReference type="ARBA" id="ARBA00010388"/>
    </source>
</evidence>
<dbReference type="Proteomes" id="UP000008457">
    <property type="component" value="Chromosome"/>
</dbReference>
<keyword evidence="5 6" id="KW-0472">Membrane</keyword>
<evidence type="ECO:0000256" key="5">
    <source>
        <dbReference type="ARBA" id="ARBA00023136"/>
    </source>
</evidence>
<dbReference type="EMBL" id="CP002360">
    <property type="protein sequence ID" value="AEE97062.1"/>
    <property type="molecule type" value="Genomic_DNA"/>
</dbReference>
<evidence type="ECO:0000256" key="4">
    <source>
        <dbReference type="ARBA" id="ARBA00022989"/>
    </source>
</evidence>
<dbReference type="STRING" id="697281.Mahau_1886"/>
<comment type="subcellular location">
    <subcellularLocation>
        <location evidence="1">Membrane</location>
        <topology evidence="1">Multi-pass membrane protein</topology>
    </subcellularLocation>
</comment>
<comment type="similarity">
    <text evidence="2">Belongs to the CPA3 antiporters (TC 2.A.63) subunit C family.</text>
</comment>
<keyword evidence="4 6" id="KW-1133">Transmembrane helix</keyword>
<dbReference type="Gene3D" id="1.10.287.3510">
    <property type="match status" value="1"/>
</dbReference>
<dbReference type="InterPro" id="IPR050601">
    <property type="entry name" value="CPA3_antiporter_subunitC"/>
</dbReference>
<name>F4A1E3_MAHA5</name>
<sequence length="115" mass="12736">MGYINGEIAGIIIFFIGFAGLLSRKNILKTIICVEIMESAIILYFISSAFVEGSVPPIVPFDADKVADPLPQALMITEIVIGIAVSAVALTMFIHMYHKYGTTNWQKAMKKRRNK</sequence>
<dbReference type="Pfam" id="PF00420">
    <property type="entry name" value="Oxidored_q2"/>
    <property type="match status" value="1"/>
</dbReference>
<reference evidence="7 8" key="2">
    <citation type="journal article" date="2011" name="Stand. Genomic Sci.">
        <title>Complete genome sequence of Mahella australiensis type strain (50-1 BON).</title>
        <authorList>
            <person name="Sikorski J."/>
            <person name="Teshima H."/>
            <person name="Nolan M."/>
            <person name="Lucas S."/>
            <person name="Hammon N."/>
            <person name="Deshpande S."/>
            <person name="Cheng J.F."/>
            <person name="Pitluck S."/>
            <person name="Liolios K."/>
            <person name="Pagani I."/>
            <person name="Ivanova N."/>
            <person name="Huntemann M."/>
            <person name="Mavromatis K."/>
            <person name="Ovchinikova G."/>
            <person name="Pati A."/>
            <person name="Tapia R."/>
            <person name="Han C."/>
            <person name="Goodwin L."/>
            <person name="Chen A."/>
            <person name="Palaniappan K."/>
            <person name="Land M."/>
            <person name="Hauser L."/>
            <person name="Ngatchou-Djao O.D."/>
            <person name="Rohde M."/>
            <person name="Pukall R."/>
            <person name="Spring S."/>
            <person name="Abt B."/>
            <person name="Goker M."/>
            <person name="Detter J.C."/>
            <person name="Woyke T."/>
            <person name="Bristow J."/>
            <person name="Markowitz V."/>
            <person name="Hugenholtz P."/>
            <person name="Eisen J.A."/>
            <person name="Kyrpides N.C."/>
            <person name="Klenk H.P."/>
            <person name="Lapidus A."/>
        </authorList>
    </citation>
    <scope>NUCLEOTIDE SEQUENCE [LARGE SCALE GENOMIC DNA]</scope>
    <source>
        <strain evidence="8">DSM 15567 / CIP 107919 / 50-1 BON</strain>
    </source>
</reference>
<dbReference type="PANTHER" id="PTHR34583">
    <property type="entry name" value="ANTIPORTER SUBUNIT MNHC2-RELATED"/>
    <property type="match status" value="1"/>
</dbReference>
<keyword evidence="8" id="KW-1185">Reference proteome</keyword>
<dbReference type="eggNOG" id="COG1006">
    <property type="taxonomic scope" value="Bacteria"/>
</dbReference>
<dbReference type="GO" id="GO:0016020">
    <property type="term" value="C:membrane"/>
    <property type="evidence" value="ECO:0007669"/>
    <property type="project" value="UniProtKB-SubCell"/>
</dbReference>
<dbReference type="RefSeq" id="WP_013781490.1">
    <property type="nucleotide sequence ID" value="NC_015520.1"/>
</dbReference>
<organism evidence="7 8">
    <name type="scientific">Mahella australiensis (strain DSM 15567 / CIP 107919 / 50-1 BON)</name>
    <dbReference type="NCBI Taxonomy" id="697281"/>
    <lineage>
        <taxon>Bacteria</taxon>
        <taxon>Bacillati</taxon>
        <taxon>Bacillota</taxon>
        <taxon>Clostridia</taxon>
        <taxon>Thermoanaerobacterales</taxon>
        <taxon>Thermoanaerobacterales Family IV. Incertae Sedis</taxon>
        <taxon>Mahella</taxon>
    </lineage>
</organism>
<dbReference type="KEGG" id="mas:Mahau_1886"/>
<feature type="transmembrane region" description="Helical" evidence="6">
    <location>
        <begin position="30"/>
        <end position="51"/>
    </location>
</feature>
<dbReference type="AlphaFoldDB" id="F4A1E3"/>
<evidence type="ECO:0000313" key="8">
    <source>
        <dbReference type="Proteomes" id="UP000008457"/>
    </source>
</evidence>
<proteinExistence type="inferred from homology"/>
<evidence type="ECO:0000256" key="6">
    <source>
        <dbReference type="SAM" id="Phobius"/>
    </source>
</evidence>
<dbReference type="PANTHER" id="PTHR34583:SF3">
    <property type="entry name" value="MULTISUBUNIT SODIUM_HYDROGEN ANTIPORTER, MNHC SUBUNIT"/>
    <property type="match status" value="1"/>
</dbReference>
<dbReference type="HOGENOM" id="CLU_082058_2_1_9"/>
<keyword evidence="3 6" id="KW-0812">Transmembrane</keyword>